<dbReference type="FunFam" id="3.40.50.720:FF:000084">
    <property type="entry name" value="Short-chain dehydrogenase reductase"/>
    <property type="match status" value="1"/>
</dbReference>
<proteinExistence type="inferred from homology"/>
<dbReference type="GO" id="GO:0006633">
    <property type="term" value="P:fatty acid biosynthetic process"/>
    <property type="evidence" value="ECO:0007669"/>
    <property type="project" value="TreeGrafter"/>
</dbReference>
<reference evidence="3 4" key="1">
    <citation type="submission" date="2018-04" db="EMBL/GenBank/DDBJ databases">
        <title>Genome sequencing of Flavobacterium sp. HYN0059.</title>
        <authorList>
            <person name="Yi H."/>
            <person name="Baek C."/>
        </authorList>
    </citation>
    <scope>NUCLEOTIDE SEQUENCE [LARGE SCALE GENOMIC DNA]</scope>
    <source>
        <strain evidence="3 4">HYN0059</strain>
    </source>
</reference>
<dbReference type="Proteomes" id="UP000244929">
    <property type="component" value="Chromosome"/>
</dbReference>
<dbReference type="Pfam" id="PF13561">
    <property type="entry name" value="adh_short_C2"/>
    <property type="match status" value="1"/>
</dbReference>
<dbReference type="PANTHER" id="PTHR42760:SF133">
    <property type="entry name" value="3-OXOACYL-[ACYL-CARRIER-PROTEIN] REDUCTASE"/>
    <property type="match status" value="1"/>
</dbReference>
<keyword evidence="2" id="KW-0560">Oxidoreductase</keyword>
<name>A0A2S1QXL6_9FLAO</name>
<dbReference type="PRINTS" id="PR00081">
    <property type="entry name" value="GDHRDH"/>
</dbReference>
<organism evidence="3 4">
    <name type="scientific">Flavobacterium album</name>
    <dbReference type="NCBI Taxonomy" id="2175091"/>
    <lineage>
        <taxon>Bacteria</taxon>
        <taxon>Pseudomonadati</taxon>
        <taxon>Bacteroidota</taxon>
        <taxon>Flavobacteriia</taxon>
        <taxon>Flavobacteriales</taxon>
        <taxon>Flavobacteriaceae</taxon>
        <taxon>Flavobacterium</taxon>
    </lineage>
</organism>
<accession>A0A2S1QXL6</accession>
<dbReference type="SUPFAM" id="SSF51735">
    <property type="entry name" value="NAD(P)-binding Rossmann-fold domains"/>
    <property type="match status" value="1"/>
</dbReference>
<dbReference type="EMBL" id="CP029186">
    <property type="protein sequence ID" value="AWH85138.1"/>
    <property type="molecule type" value="Genomic_DNA"/>
</dbReference>
<dbReference type="RefSeq" id="WP_108777842.1">
    <property type="nucleotide sequence ID" value="NZ_CP029186.1"/>
</dbReference>
<gene>
    <name evidence="3" type="ORF">HYN59_08380</name>
</gene>
<dbReference type="InterPro" id="IPR036291">
    <property type="entry name" value="NAD(P)-bd_dom_sf"/>
</dbReference>
<comment type="similarity">
    <text evidence="1">Belongs to the short-chain dehydrogenases/reductases (SDR) family.</text>
</comment>
<dbReference type="GO" id="GO:0048038">
    <property type="term" value="F:quinone binding"/>
    <property type="evidence" value="ECO:0007669"/>
    <property type="project" value="TreeGrafter"/>
</dbReference>
<dbReference type="PRINTS" id="PR00080">
    <property type="entry name" value="SDRFAMILY"/>
</dbReference>
<evidence type="ECO:0000256" key="2">
    <source>
        <dbReference type="ARBA" id="ARBA00023002"/>
    </source>
</evidence>
<dbReference type="InterPro" id="IPR002347">
    <property type="entry name" value="SDR_fam"/>
</dbReference>
<dbReference type="PANTHER" id="PTHR42760">
    <property type="entry name" value="SHORT-CHAIN DEHYDROGENASES/REDUCTASES FAMILY MEMBER"/>
    <property type="match status" value="1"/>
</dbReference>
<evidence type="ECO:0000313" key="3">
    <source>
        <dbReference type="EMBL" id="AWH85138.1"/>
    </source>
</evidence>
<dbReference type="GO" id="GO:0016616">
    <property type="term" value="F:oxidoreductase activity, acting on the CH-OH group of donors, NAD or NADP as acceptor"/>
    <property type="evidence" value="ECO:0007669"/>
    <property type="project" value="TreeGrafter"/>
</dbReference>
<dbReference type="AlphaFoldDB" id="A0A2S1QXL6"/>
<dbReference type="OrthoDB" id="9803333at2"/>
<dbReference type="CDD" id="cd05233">
    <property type="entry name" value="SDR_c"/>
    <property type="match status" value="1"/>
</dbReference>
<keyword evidence="4" id="KW-1185">Reference proteome</keyword>
<protein>
    <submittedName>
        <fullName evidence="3">Short-chain dehydrogenase</fullName>
    </submittedName>
</protein>
<evidence type="ECO:0000256" key="1">
    <source>
        <dbReference type="ARBA" id="ARBA00006484"/>
    </source>
</evidence>
<sequence length="258" mass="27002">MMNTDLNAFALENKNIIVTGATSGIGKQIAILCSRLGATVILLGRNKERLDETVAALTTHEKHIAFSIDINDFDAVADVVKEVVAQKGKIHGLVNCAGVSPTIPFRTLSVQKMQEVFSTNVVAAMNLAKIVCKPANIAAEGGSIVFIASVMGSVGEVGKSLYGMSKGALIAGAKSLAVEYGAKKIRFNAISPGVVVTPMSMSSEYSKDADKLSYVTGLHPLGLGQPEDIAQGTAFLLSDASRWITGADLKIDGGYTAQ</sequence>
<evidence type="ECO:0000313" key="4">
    <source>
        <dbReference type="Proteomes" id="UP000244929"/>
    </source>
</evidence>
<dbReference type="Gene3D" id="3.40.50.720">
    <property type="entry name" value="NAD(P)-binding Rossmann-like Domain"/>
    <property type="match status" value="1"/>
</dbReference>
<dbReference type="KEGG" id="falb:HYN59_08380"/>